<dbReference type="WBParaSite" id="nRc.2.0.1.t44260-RA">
    <property type="protein sequence ID" value="nRc.2.0.1.t44260-RA"/>
    <property type="gene ID" value="nRc.2.0.1.g44260"/>
</dbReference>
<accession>A0A915L0L9</accession>
<keyword evidence="1" id="KW-1185">Reference proteome</keyword>
<evidence type="ECO:0000313" key="2">
    <source>
        <dbReference type="WBParaSite" id="nRc.2.0.1.t44260-RA"/>
    </source>
</evidence>
<evidence type="ECO:0000313" key="1">
    <source>
        <dbReference type="Proteomes" id="UP000887565"/>
    </source>
</evidence>
<reference evidence="2" key="1">
    <citation type="submission" date="2022-11" db="UniProtKB">
        <authorList>
            <consortium name="WormBaseParasite"/>
        </authorList>
    </citation>
    <scope>IDENTIFICATION</scope>
</reference>
<organism evidence="1 2">
    <name type="scientific">Romanomermis culicivorax</name>
    <name type="common">Nematode worm</name>
    <dbReference type="NCBI Taxonomy" id="13658"/>
    <lineage>
        <taxon>Eukaryota</taxon>
        <taxon>Metazoa</taxon>
        <taxon>Ecdysozoa</taxon>
        <taxon>Nematoda</taxon>
        <taxon>Enoplea</taxon>
        <taxon>Dorylaimia</taxon>
        <taxon>Mermithida</taxon>
        <taxon>Mermithoidea</taxon>
        <taxon>Mermithidae</taxon>
        <taxon>Romanomermis</taxon>
    </lineage>
</organism>
<protein>
    <submittedName>
        <fullName evidence="2">Uncharacterized protein</fullName>
    </submittedName>
</protein>
<sequence length="66" mass="7597">MKGSSRCETYIKTCKIRVADAKAEEKWMKVTQHSAMSTSRIKASDLAKIIELLIEQQKAQREEQKL</sequence>
<dbReference type="AlphaFoldDB" id="A0A915L0L9"/>
<proteinExistence type="predicted"/>
<name>A0A915L0L9_ROMCU</name>
<dbReference type="Proteomes" id="UP000887565">
    <property type="component" value="Unplaced"/>
</dbReference>